<protein>
    <submittedName>
        <fullName evidence="1">Cholesterol oxidase</fullName>
    </submittedName>
</protein>
<gene>
    <name evidence="1" type="ORF">ACFQ07_06390</name>
</gene>
<organism evidence="1 2">
    <name type="scientific">Actinomadura adrarensis</name>
    <dbReference type="NCBI Taxonomy" id="1819600"/>
    <lineage>
        <taxon>Bacteria</taxon>
        <taxon>Bacillati</taxon>
        <taxon>Actinomycetota</taxon>
        <taxon>Actinomycetes</taxon>
        <taxon>Streptosporangiales</taxon>
        <taxon>Thermomonosporaceae</taxon>
        <taxon>Actinomadura</taxon>
    </lineage>
</organism>
<sequence length="182" mass="20063">RLGQLTRTNSEAILGAGRRNGRPGADFSRGVAITSSFHPAPDTHIEPVRYGKGSNLMGLLQTLLVDGDRPGEKHRPRSLKFLREVARRPQDLMQLFDIRTWSERTVIALVMQNRDNSITLKPKKGPFGWDVRATEGHGEPNPTWIPKGHEAVRLLAEETGGMPGGAWGDLFDIPLTAHFLGG</sequence>
<feature type="non-terminal residue" evidence="1">
    <location>
        <position position="1"/>
    </location>
</feature>
<keyword evidence="2" id="KW-1185">Reference proteome</keyword>
<name>A0ABW3CBM2_9ACTN</name>
<evidence type="ECO:0000313" key="2">
    <source>
        <dbReference type="Proteomes" id="UP001597083"/>
    </source>
</evidence>
<feature type="non-terminal residue" evidence="1">
    <location>
        <position position="182"/>
    </location>
</feature>
<accession>A0ABW3CBM2</accession>
<comment type="caution">
    <text evidence="1">The sequence shown here is derived from an EMBL/GenBank/DDBJ whole genome shotgun (WGS) entry which is preliminary data.</text>
</comment>
<proteinExistence type="predicted"/>
<evidence type="ECO:0000313" key="1">
    <source>
        <dbReference type="EMBL" id="MFD0851840.1"/>
    </source>
</evidence>
<reference evidence="2" key="1">
    <citation type="journal article" date="2019" name="Int. J. Syst. Evol. Microbiol.">
        <title>The Global Catalogue of Microorganisms (GCM) 10K type strain sequencing project: providing services to taxonomists for standard genome sequencing and annotation.</title>
        <authorList>
            <consortium name="The Broad Institute Genomics Platform"/>
            <consortium name="The Broad Institute Genome Sequencing Center for Infectious Disease"/>
            <person name="Wu L."/>
            <person name="Ma J."/>
        </authorList>
    </citation>
    <scope>NUCLEOTIDE SEQUENCE [LARGE SCALE GENOMIC DNA]</scope>
    <source>
        <strain evidence="2">JCM 31696</strain>
    </source>
</reference>
<dbReference type="EMBL" id="JBHTIR010000830">
    <property type="protein sequence ID" value="MFD0851840.1"/>
    <property type="molecule type" value="Genomic_DNA"/>
</dbReference>
<dbReference type="Proteomes" id="UP001597083">
    <property type="component" value="Unassembled WGS sequence"/>
</dbReference>